<keyword evidence="9 10" id="KW-0227">DNA damage</keyword>
<comment type="subcellular location">
    <subcellularLocation>
        <location evidence="1 9 10">Cytoplasm</location>
    </subcellularLocation>
</comment>
<dbReference type="Pfam" id="PF02463">
    <property type="entry name" value="SMC_N"/>
    <property type="match status" value="1"/>
</dbReference>
<dbReference type="HAMAP" id="MF_00365">
    <property type="entry name" value="RecF"/>
    <property type="match status" value="1"/>
</dbReference>
<dbReference type="GO" id="GO:0005524">
    <property type="term" value="F:ATP binding"/>
    <property type="evidence" value="ECO:0007669"/>
    <property type="project" value="UniProtKB-UniRule"/>
</dbReference>
<dbReference type="PANTHER" id="PTHR32182:SF0">
    <property type="entry name" value="DNA REPLICATION AND REPAIR PROTEIN RECF"/>
    <property type="match status" value="1"/>
</dbReference>
<keyword evidence="7 9" id="KW-0067">ATP-binding</keyword>
<evidence type="ECO:0000256" key="3">
    <source>
        <dbReference type="ARBA" id="ARBA00020170"/>
    </source>
</evidence>
<dbReference type="PANTHER" id="PTHR32182">
    <property type="entry name" value="DNA REPLICATION AND REPAIR PROTEIN RECF"/>
    <property type="match status" value="1"/>
</dbReference>
<dbReference type="NCBIfam" id="TIGR00611">
    <property type="entry name" value="recf"/>
    <property type="match status" value="1"/>
</dbReference>
<feature type="binding site" evidence="9">
    <location>
        <begin position="30"/>
        <end position="37"/>
    </location>
    <ligand>
        <name>ATP</name>
        <dbReference type="ChEBI" id="CHEBI:30616"/>
    </ligand>
</feature>
<dbReference type="SUPFAM" id="SSF52540">
    <property type="entry name" value="P-loop containing nucleoside triphosphate hydrolases"/>
    <property type="match status" value="1"/>
</dbReference>
<evidence type="ECO:0000256" key="1">
    <source>
        <dbReference type="ARBA" id="ARBA00004496"/>
    </source>
</evidence>
<protein>
    <recommendedName>
        <fullName evidence="3 9">DNA replication and repair protein RecF</fullName>
    </recommendedName>
</protein>
<reference evidence="12 13" key="1">
    <citation type="submission" date="2018-04" db="EMBL/GenBank/DDBJ databases">
        <title>Complete genome uncultured novel isolate.</title>
        <authorList>
            <person name="Merlino G."/>
        </authorList>
    </citation>
    <scope>NUCLEOTIDE SEQUENCE [LARGE SCALE GENOMIC DNA]</scope>
    <source>
        <strain evidence="13">R1DC9</strain>
    </source>
</reference>
<feature type="domain" description="RecF/RecN/SMC N-terminal" evidence="11">
    <location>
        <begin position="3"/>
        <end position="350"/>
    </location>
</feature>
<dbReference type="OrthoDB" id="9803889at2"/>
<keyword evidence="5 9" id="KW-0235">DNA replication</keyword>
<dbReference type="EMBL" id="CP028923">
    <property type="protein sequence ID" value="QCK13530.1"/>
    <property type="molecule type" value="Genomic_DNA"/>
</dbReference>
<evidence type="ECO:0000256" key="6">
    <source>
        <dbReference type="ARBA" id="ARBA00022741"/>
    </source>
</evidence>
<name>A0A4D7JJD6_9BACT</name>
<keyword evidence="9 10" id="KW-0234">DNA repair</keyword>
<dbReference type="GO" id="GO:0006302">
    <property type="term" value="P:double-strand break repair"/>
    <property type="evidence" value="ECO:0007669"/>
    <property type="project" value="TreeGrafter"/>
</dbReference>
<keyword evidence="13" id="KW-1185">Reference proteome</keyword>
<proteinExistence type="inferred from homology"/>
<evidence type="ECO:0000256" key="5">
    <source>
        <dbReference type="ARBA" id="ARBA00022705"/>
    </source>
</evidence>
<keyword evidence="6 9" id="KW-0547">Nucleotide-binding</keyword>
<sequence>MILKEISLFNFKNYEQAKVSFGPGFNGIYGENGEGKTNLLDAIYFLCFTKSAFQSNDSYLIRHGESFCLVKGKFEFEYKQKEVSGGIEKGPKKTFTENTVKYDKLSDHIGEYPAVMVSPYDMTLIREGSEERRKFMDGLLSQINRPYLLNILKYRKILKQRNAILKQFDESGFSDPHLIEPYTVELIKTGKEIYSERVKLTEELGPIIEEQYSLLTNDKEKISIRYRSDYDKEDFEELFYRQFDKELILGRTTMGTHKDELVFSMNDRPLKKLGSQGQQKSFLIALKLAQYKILKETKEFTPILLLDDIYDKLDDNRIKGLIKLLAGKEYGQVFISDARPERSAKLMETIGETSRLYVINSGEIGEMAD</sequence>
<evidence type="ECO:0000256" key="10">
    <source>
        <dbReference type="RuleBase" id="RU000578"/>
    </source>
</evidence>
<evidence type="ECO:0000256" key="8">
    <source>
        <dbReference type="ARBA" id="ARBA00023125"/>
    </source>
</evidence>
<dbReference type="GO" id="GO:0006260">
    <property type="term" value="P:DNA replication"/>
    <property type="evidence" value="ECO:0007669"/>
    <property type="project" value="UniProtKB-UniRule"/>
</dbReference>
<keyword evidence="8 9" id="KW-0238">DNA-binding</keyword>
<dbReference type="InterPro" id="IPR042174">
    <property type="entry name" value="RecF_2"/>
</dbReference>
<accession>A0A4D7JJD6</accession>
<comment type="function">
    <text evidence="9 10">The RecF protein is involved in DNA metabolism; it is required for DNA replication and normal SOS inducibility. RecF binds preferentially to single-stranded, linear DNA. It also seems to bind ATP.</text>
</comment>
<dbReference type="InterPro" id="IPR027417">
    <property type="entry name" value="P-loop_NTPase"/>
</dbReference>
<dbReference type="Proteomes" id="UP000298616">
    <property type="component" value="Chromosome"/>
</dbReference>
<dbReference type="PROSITE" id="PS00618">
    <property type="entry name" value="RECF_2"/>
    <property type="match status" value="1"/>
</dbReference>
<dbReference type="GO" id="GO:0005737">
    <property type="term" value="C:cytoplasm"/>
    <property type="evidence" value="ECO:0007669"/>
    <property type="project" value="UniProtKB-SubCell"/>
</dbReference>
<dbReference type="PROSITE" id="PS00617">
    <property type="entry name" value="RECF_1"/>
    <property type="match status" value="1"/>
</dbReference>
<dbReference type="RefSeq" id="WP_137089127.1">
    <property type="nucleotide sequence ID" value="NZ_CP028923.1"/>
</dbReference>
<keyword evidence="4 9" id="KW-0963">Cytoplasm</keyword>
<dbReference type="KEGG" id="fpf:DCC35_01560"/>
<dbReference type="GO" id="GO:0009432">
    <property type="term" value="P:SOS response"/>
    <property type="evidence" value="ECO:0007669"/>
    <property type="project" value="UniProtKB-UniRule"/>
</dbReference>
<dbReference type="GO" id="GO:0003697">
    <property type="term" value="F:single-stranded DNA binding"/>
    <property type="evidence" value="ECO:0007669"/>
    <property type="project" value="UniProtKB-UniRule"/>
</dbReference>
<dbReference type="GO" id="GO:0000731">
    <property type="term" value="P:DNA synthesis involved in DNA repair"/>
    <property type="evidence" value="ECO:0007669"/>
    <property type="project" value="TreeGrafter"/>
</dbReference>
<organism evidence="12 13">
    <name type="scientific">Mangrovivirga cuniculi</name>
    <dbReference type="NCBI Taxonomy" id="2715131"/>
    <lineage>
        <taxon>Bacteria</taxon>
        <taxon>Pseudomonadati</taxon>
        <taxon>Bacteroidota</taxon>
        <taxon>Cytophagia</taxon>
        <taxon>Cytophagales</taxon>
        <taxon>Mangrovivirgaceae</taxon>
        <taxon>Mangrovivirga</taxon>
    </lineage>
</organism>
<comment type="similarity">
    <text evidence="2 9 10">Belongs to the RecF family.</text>
</comment>
<dbReference type="AlphaFoldDB" id="A0A4D7JJD6"/>
<evidence type="ECO:0000256" key="2">
    <source>
        <dbReference type="ARBA" id="ARBA00008016"/>
    </source>
</evidence>
<dbReference type="InterPro" id="IPR001238">
    <property type="entry name" value="DNA-binding_RecF"/>
</dbReference>
<evidence type="ECO:0000256" key="4">
    <source>
        <dbReference type="ARBA" id="ARBA00022490"/>
    </source>
</evidence>
<dbReference type="InterPro" id="IPR018078">
    <property type="entry name" value="DNA-binding_RecF_CS"/>
</dbReference>
<dbReference type="Gene3D" id="1.20.1050.90">
    <property type="entry name" value="RecF/RecN/SMC, N-terminal domain"/>
    <property type="match status" value="1"/>
</dbReference>
<gene>
    <name evidence="9" type="primary">recF</name>
    <name evidence="12" type="ORF">DCC35_01560</name>
</gene>
<evidence type="ECO:0000313" key="12">
    <source>
        <dbReference type="EMBL" id="QCK13530.1"/>
    </source>
</evidence>
<evidence type="ECO:0000313" key="13">
    <source>
        <dbReference type="Proteomes" id="UP000298616"/>
    </source>
</evidence>
<evidence type="ECO:0000256" key="9">
    <source>
        <dbReference type="HAMAP-Rule" id="MF_00365"/>
    </source>
</evidence>
<evidence type="ECO:0000256" key="7">
    <source>
        <dbReference type="ARBA" id="ARBA00022840"/>
    </source>
</evidence>
<dbReference type="InterPro" id="IPR003395">
    <property type="entry name" value="RecF/RecN/SMC_N"/>
</dbReference>
<evidence type="ECO:0000259" key="11">
    <source>
        <dbReference type="Pfam" id="PF02463"/>
    </source>
</evidence>
<keyword evidence="9 10" id="KW-0742">SOS response</keyword>
<dbReference type="Gene3D" id="3.40.50.300">
    <property type="entry name" value="P-loop containing nucleotide triphosphate hydrolases"/>
    <property type="match status" value="1"/>
</dbReference>